<protein>
    <recommendedName>
        <fullName evidence="4">DUF2393 domain-containing protein</fullName>
    </recommendedName>
</protein>
<keyword evidence="1" id="KW-1133">Transmembrane helix</keyword>
<dbReference type="HOGENOM" id="CLU_1517325_0_0_7"/>
<proteinExistence type="predicted"/>
<evidence type="ECO:0008006" key="4">
    <source>
        <dbReference type="Google" id="ProtNLM"/>
    </source>
</evidence>
<evidence type="ECO:0000256" key="1">
    <source>
        <dbReference type="SAM" id="Phobius"/>
    </source>
</evidence>
<dbReference type="InterPro" id="IPR013417">
    <property type="entry name" value="CHP02588"/>
</dbReference>
<organism evidence="3">
    <name type="scientific">Wolinella succinogenes (strain ATCC 29543 / DSM 1740 / CCUG 13145 / JCM 31913 / LMG 7466 / NCTC 11488 / FDC 602W)</name>
    <name type="common">Vibrio succinogenes</name>
    <dbReference type="NCBI Taxonomy" id="273121"/>
    <lineage>
        <taxon>Bacteria</taxon>
        <taxon>Pseudomonadati</taxon>
        <taxon>Campylobacterota</taxon>
        <taxon>Epsilonproteobacteria</taxon>
        <taxon>Campylobacterales</taxon>
        <taxon>Helicobacteraceae</taxon>
        <taxon>Wolinella</taxon>
    </lineage>
</organism>
<feature type="transmembrane region" description="Helical" evidence="1">
    <location>
        <begin position="49"/>
        <end position="68"/>
    </location>
</feature>
<sequence length="177" mass="20152">MEKLGDYIALFTPYAMRLSLIEMLLLAFILILFILFFVLGILIKDRGGWAFLPIGIAFSLLGSSPWIVEMAMKKVFHPIEINLGFNQRLSFTEAFFVDGVITNQSSRTFRGCVVTIKLAPPSSKPMDEIRYRLKPLVVKKETILRPLFPRESLTFQYTVDNLNYEGALTSKIEASCF</sequence>
<dbReference type="RefSeq" id="WP_011138057.1">
    <property type="nucleotide sequence ID" value="NC_005090.1"/>
</dbReference>
<accession>Q7MSU8</accession>
<dbReference type="EMBL" id="BX571657">
    <property type="protein sequence ID" value="CAE09257.1"/>
    <property type="molecule type" value="Genomic_DNA"/>
</dbReference>
<keyword evidence="1" id="KW-0812">Transmembrane</keyword>
<reference evidence="2 3" key="1">
    <citation type="journal article" date="2003" name="Proc. Natl. Acad. Sci. U.S.A.">
        <title>Complete genome sequence and analysis of Wolinella succinogenes.</title>
        <authorList>
            <person name="Baar C."/>
            <person name="Eppinger M."/>
            <person name="Raddatz G."/>
            <person name="Simon JM."/>
            <person name="Lanz C."/>
            <person name="Klimmek O."/>
            <person name="Nandakumar R."/>
            <person name="Gross R."/>
            <person name="Rosinus A."/>
            <person name="Keller H."/>
            <person name="Jagtap P."/>
            <person name="Linke B."/>
            <person name="Meyer F."/>
            <person name="Lederer H."/>
            <person name="Schuster S.C."/>
        </authorList>
    </citation>
    <scope>NUCLEOTIDE SEQUENCE [LARGE SCALE GENOMIC DNA]</scope>
    <source>
        <strain evidence="3">ATCC 29543 / DSM 1740 / CCUG 13145 / JCM 31913 / LMG 7466 / NCTC 11488 / FDC 602W</strain>
    </source>
</reference>
<dbReference type="eggNOG" id="ENOG5031ASY">
    <property type="taxonomic scope" value="Bacteria"/>
</dbReference>
<keyword evidence="3" id="KW-1185">Reference proteome</keyword>
<evidence type="ECO:0000313" key="3">
    <source>
        <dbReference type="Proteomes" id="UP000000422"/>
    </source>
</evidence>
<name>Q7MSU8_WOLSU</name>
<evidence type="ECO:0000313" key="2">
    <source>
        <dbReference type="EMBL" id="CAE09257.1"/>
    </source>
</evidence>
<dbReference type="AlphaFoldDB" id="Q7MSU8"/>
<gene>
    <name evidence="2" type="ordered locus">WS0089</name>
</gene>
<dbReference type="Proteomes" id="UP000000422">
    <property type="component" value="Chromosome"/>
</dbReference>
<dbReference type="STRING" id="273121.WS0089"/>
<dbReference type="KEGG" id="wsu:WS0089"/>
<dbReference type="Pfam" id="PF09624">
    <property type="entry name" value="DUF2393"/>
    <property type="match status" value="1"/>
</dbReference>
<keyword evidence="1" id="KW-0472">Membrane</keyword>
<feature type="transmembrane region" description="Helical" evidence="1">
    <location>
        <begin position="20"/>
        <end position="43"/>
    </location>
</feature>